<keyword evidence="2" id="KW-1185">Reference proteome</keyword>
<dbReference type="WBParaSite" id="Csp11.Scaffold629.g9363.t1">
    <property type="protein sequence ID" value="Csp11.Scaffold629.g9363.t1"/>
    <property type="gene ID" value="Csp11.Scaffold629.g9363"/>
</dbReference>
<evidence type="ECO:0000313" key="3">
    <source>
        <dbReference type="WBParaSite" id="Csp11.Scaffold629.g9363.t1"/>
    </source>
</evidence>
<evidence type="ECO:0000256" key="1">
    <source>
        <dbReference type="SAM" id="MobiDB-lite"/>
    </source>
</evidence>
<dbReference type="eggNOG" id="ENOG502R9DU">
    <property type="taxonomic scope" value="Eukaryota"/>
</dbReference>
<dbReference type="AlphaFoldDB" id="A0A1I7UHF9"/>
<proteinExistence type="predicted"/>
<sequence length="102" mass="11043">MGQGFSSSNNANKTPASTPQRAPSGACLDPRSPSQDIERTPIQFNENSGTDSVRLKNEGNAGSSESSESSSAKEAKPRKPSLRQRMFERKKNNETPSENSEN</sequence>
<protein>
    <submittedName>
        <fullName evidence="3">Uncharacterized protein</fullName>
    </submittedName>
</protein>
<evidence type="ECO:0000313" key="2">
    <source>
        <dbReference type="Proteomes" id="UP000095282"/>
    </source>
</evidence>
<feature type="compositionally biased region" description="Polar residues" evidence="1">
    <location>
        <begin position="42"/>
        <end position="51"/>
    </location>
</feature>
<name>A0A1I7UHF9_9PELO</name>
<feature type="compositionally biased region" description="Low complexity" evidence="1">
    <location>
        <begin position="58"/>
        <end position="70"/>
    </location>
</feature>
<organism evidence="2 3">
    <name type="scientific">Caenorhabditis tropicalis</name>
    <dbReference type="NCBI Taxonomy" id="1561998"/>
    <lineage>
        <taxon>Eukaryota</taxon>
        <taxon>Metazoa</taxon>
        <taxon>Ecdysozoa</taxon>
        <taxon>Nematoda</taxon>
        <taxon>Chromadorea</taxon>
        <taxon>Rhabditida</taxon>
        <taxon>Rhabditina</taxon>
        <taxon>Rhabditomorpha</taxon>
        <taxon>Rhabditoidea</taxon>
        <taxon>Rhabditidae</taxon>
        <taxon>Peloderinae</taxon>
        <taxon>Caenorhabditis</taxon>
    </lineage>
</organism>
<reference evidence="3" key="1">
    <citation type="submission" date="2016-11" db="UniProtKB">
        <authorList>
            <consortium name="WormBaseParasite"/>
        </authorList>
    </citation>
    <scope>IDENTIFICATION</scope>
</reference>
<accession>A0A1I7UHF9</accession>
<dbReference type="STRING" id="1561998.A0A1I7UHF9"/>
<dbReference type="Proteomes" id="UP000095282">
    <property type="component" value="Unplaced"/>
</dbReference>
<feature type="region of interest" description="Disordered" evidence="1">
    <location>
        <begin position="1"/>
        <end position="102"/>
    </location>
</feature>
<feature type="compositionally biased region" description="Polar residues" evidence="1">
    <location>
        <begin position="1"/>
        <end position="21"/>
    </location>
</feature>